<evidence type="ECO:0000313" key="1">
    <source>
        <dbReference type="EMBL" id="QCD82209.1"/>
    </source>
</evidence>
<dbReference type="AlphaFoldDB" id="A0A4D6L149"/>
<dbReference type="EMBL" id="CP039346">
    <property type="protein sequence ID" value="QCD82209.1"/>
    <property type="molecule type" value="Genomic_DNA"/>
</dbReference>
<name>A0A4D6L149_VIGUN</name>
<gene>
    <name evidence="1" type="ORF">DEO72_LG2g2544</name>
</gene>
<reference evidence="1 2" key="1">
    <citation type="submission" date="2019-04" db="EMBL/GenBank/DDBJ databases">
        <title>An improved genome assembly and genetic linkage map for asparagus bean, Vigna unguiculata ssp. sesquipedialis.</title>
        <authorList>
            <person name="Xia Q."/>
            <person name="Zhang R."/>
            <person name="Dong Y."/>
        </authorList>
    </citation>
    <scope>NUCLEOTIDE SEQUENCE [LARGE SCALE GENOMIC DNA]</scope>
    <source>
        <tissue evidence="1">Leaf</tissue>
    </source>
</reference>
<dbReference type="Proteomes" id="UP000501690">
    <property type="component" value="Linkage Group LG2"/>
</dbReference>
<proteinExistence type="predicted"/>
<protein>
    <submittedName>
        <fullName evidence="1">Uncharacterized protein</fullName>
    </submittedName>
</protein>
<evidence type="ECO:0000313" key="2">
    <source>
        <dbReference type="Proteomes" id="UP000501690"/>
    </source>
</evidence>
<organism evidence="1 2">
    <name type="scientific">Vigna unguiculata</name>
    <name type="common">Cowpea</name>
    <dbReference type="NCBI Taxonomy" id="3917"/>
    <lineage>
        <taxon>Eukaryota</taxon>
        <taxon>Viridiplantae</taxon>
        <taxon>Streptophyta</taxon>
        <taxon>Embryophyta</taxon>
        <taxon>Tracheophyta</taxon>
        <taxon>Spermatophyta</taxon>
        <taxon>Magnoliopsida</taxon>
        <taxon>eudicotyledons</taxon>
        <taxon>Gunneridae</taxon>
        <taxon>Pentapetalae</taxon>
        <taxon>rosids</taxon>
        <taxon>fabids</taxon>
        <taxon>Fabales</taxon>
        <taxon>Fabaceae</taxon>
        <taxon>Papilionoideae</taxon>
        <taxon>50 kb inversion clade</taxon>
        <taxon>NPAAA clade</taxon>
        <taxon>indigoferoid/millettioid clade</taxon>
        <taxon>Phaseoleae</taxon>
        <taxon>Vigna</taxon>
    </lineage>
</organism>
<accession>A0A4D6L149</accession>
<keyword evidence="2" id="KW-1185">Reference proteome</keyword>
<sequence>MALVLGSWGELVERRGKGVSRWYKDHLCRGSKTGKLPRNLLSPGGTGIAARHLLDSAVLGWLRETVRMWRGA</sequence>